<evidence type="ECO:0000256" key="1">
    <source>
        <dbReference type="SAM" id="MobiDB-lite"/>
    </source>
</evidence>
<feature type="region of interest" description="Disordered" evidence="1">
    <location>
        <begin position="59"/>
        <end position="99"/>
    </location>
</feature>
<name>A0A392S908_9FABA</name>
<organism evidence="2 3">
    <name type="scientific">Trifolium medium</name>
    <dbReference type="NCBI Taxonomy" id="97028"/>
    <lineage>
        <taxon>Eukaryota</taxon>
        <taxon>Viridiplantae</taxon>
        <taxon>Streptophyta</taxon>
        <taxon>Embryophyta</taxon>
        <taxon>Tracheophyta</taxon>
        <taxon>Spermatophyta</taxon>
        <taxon>Magnoliopsida</taxon>
        <taxon>eudicotyledons</taxon>
        <taxon>Gunneridae</taxon>
        <taxon>Pentapetalae</taxon>
        <taxon>rosids</taxon>
        <taxon>fabids</taxon>
        <taxon>Fabales</taxon>
        <taxon>Fabaceae</taxon>
        <taxon>Papilionoideae</taxon>
        <taxon>50 kb inversion clade</taxon>
        <taxon>NPAAA clade</taxon>
        <taxon>Hologalegina</taxon>
        <taxon>IRL clade</taxon>
        <taxon>Trifolieae</taxon>
        <taxon>Trifolium</taxon>
    </lineage>
</organism>
<dbReference type="AlphaFoldDB" id="A0A392S908"/>
<feature type="compositionally biased region" description="Pro residues" evidence="1">
    <location>
        <begin position="65"/>
        <end position="76"/>
    </location>
</feature>
<evidence type="ECO:0000313" key="3">
    <source>
        <dbReference type="Proteomes" id="UP000265520"/>
    </source>
</evidence>
<protein>
    <submittedName>
        <fullName evidence="2">Formin-like protein</fullName>
    </submittedName>
</protein>
<comment type="caution">
    <text evidence="2">The sequence shown here is derived from an EMBL/GenBank/DDBJ whole genome shotgun (WGS) entry which is preliminary data.</text>
</comment>
<feature type="region of interest" description="Disordered" evidence="1">
    <location>
        <begin position="1"/>
        <end position="32"/>
    </location>
</feature>
<dbReference type="EMBL" id="LXQA010333844">
    <property type="protein sequence ID" value="MCI44674.1"/>
    <property type="molecule type" value="Genomic_DNA"/>
</dbReference>
<feature type="compositionally biased region" description="Low complexity" evidence="1">
    <location>
        <begin position="13"/>
        <end position="26"/>
    </location>
</feature>
<reference evidence="2 3" key="1">
    <citation type="journal article" date="2018" name="Front. Plant Sci.">
        <title>Red Clover (Trifolium pratense) and Zigzag Clover (T. medium) - A Picture of Genomic Similarities and Differences.</title>
        <authorList>
            <person name="Dluhosova J."/>
            <person name="Istvanek J."/>
            <person name="Nedelnik J."/>
            <person name="Repkova J."/>
        </authorList>
    </citation>
    <scope>NUCLEOTIDE SEQUENCE [LARGE SCALE GENOMIC DNA]</scope>
    <source>
        <strain evidence="3">cv. 10/8</strain>
        <tissue evidence="2">Leaf</tissue>
    </source>
</reference>
<proteinExistence type="predicted"/>
<keyword evidence="3" id="KW-1185">Reference proteome</keyword>
<feature type="compositionally biased region" description="Polar residues" evidence="1">
    <location>
        <begin position="84"/>
        <end position="99"/>
    </location>
</feature>
<dbReference type="Proteomes" id="UP000265520">
    <property type="component" value="Unassembled WGS sequence"/>
</dbReference>
<sequence length="99" mass="10767">MSSVSDGLKLHGLSSLPLSPALLSSSETEKGGFSCNSNRWGTFCYAVPAPQRKHWEIPLPAKPIASPPPPPPPPPWQRRHWEMSATSAIVDQPRSSLMP</sequence>
<accession>A0A392S908</accession>
<feature type="non-terminal residue" evidence="2">
    <location>
        <position position="99"/>
    </location>
</feature>
<evidence type="ECO:0000313" key="2">
    <source>
        <dbReference type="EMBL" id="MCI44674.1"/>
    </source>
</evidence>